<sequence length="109" mass="12924">MYYQIAYAADINYQYNLGLDFLKENNFKLDFKNNELHLSLKLSHLKLIPSKCNLFRLEVDNLGHFISISVRTQPEKISPIKDWSRPEDDHQLLNLLGLCTYYRKLVKSF</sequence>
<dbReference type="Proteomes" id="UP000887013">
    <property type="component" value="Unassembled WGS sequence"/>
</dbReference>
<dbReference type="InterPro" id="IPR043128">
    <property type="entry name" value="Rev_trsase/Diguanyl_cyclase"/>
</dbReference>
<evidence type="ECO:0000313" key="2">
    <source>
        <dbReference type="Proteomes" id="UP000887013"/>
    </source>
</evidence>
<dbReference type="AlphaFoldDB" id="A0A8X6QP16"/>
<evidence type="ECO:0000313" key="1">
    <source>
        <dbReference type="EMBL" id="GFU37126.1"/>
    </source>
</evidence>
<dbReference type="SUPFAM" id="SSF56672">
    <property type="entry name" value="DNA/RNA polymerases"/>
    <property type="match status" value="1"/>
</dbReference>
<dbReference type="Gene3D" id="3.30.70.270">
    <property type="match status" value="1"/>
</dbReference>
<comment type="caution">
    <text evidence="1">The sequence shown here is derived from an EMBL/GenBank/DDBJ whole genome shotgun (WGS) entry which is preliminary data.</text>
</comment>
<accession>A0A8X6QP16</accession>
<dbReference type="OrthoDB" id="430238at2759"/>
<dbReference type="EMBL" id="BMAW01034875">
    <property type="protein sequence ID" value="GFU37126.1"/>
    <property type="molecule type" value="Genomic_DNA"/>
</dbReference>
<keyword evidence="2" id="KW-1185">Reference proteome</keyword>
<gene>
    <name evidence="1" type="primary">X975_16630</name>
    <name evidence="1" type="ORF">NPIL_591761</name>
</gene>
<name>A0A8X6QP16_NEPPI</name>
<dbReference type="InterPro" id="IPR043502">
    <property type="entry name" value="DNA/RNA_pol_sf"/>
</dbReference>
<reference evidence="1" key="1">
    <citation type="submission" date="2020-08" db="EMBL/GenBank/DDBJ databases">
        <title>Multicomponent nature underlies the extraordinary mechanical properties of spider dragline silk.</title>
        <authorList>
            <person name="Kono N."/>
            <person name="Nakamura H."/>
            <person name="Mori M."/>
            <person name="Yoshida Y."/>
            <person name="Ohtoshi R."/>
            <person name="Malay A.D."/>
            <person name="Moran D.A.P."/>
            <person name="Tomita M."/>
            <person name="Numata K."/>
            <person name="Arakawa K."/>
        </authorList>
    </citation>
    <scope>NUCLEOTIDE SEQUENCE</scope>
</reference>
<proteinExistence type="predicted"/>
<dbReference type="GO" id="GO:0071897">
    <property type="term" value="P:DNA biosynthetic process"/>
    <property type="evidence" value="ECO:0007669"/>
    <property type="project" value="UniProtKB-ARBA"/>
</dbReference>
<organism evidence="1 2">
    <name type="scientific">Nephila pilipes</name>
    <name type="common">Giant wood spider</name>
    <name type="synonym">Nephila maculata</name>
    <dbReference type="NCBI Taxonomy" id="299642"/>
    <lineage>
        <taxon>Eukaryota</taxon>
        <taxon>Metazoa</taxon>
        <taxon>Ecdysozoa</taxon>
        <taxon>Arthropoda</taxon>
        <taxon>Chelicerata</taxon>
        <taxon>Arachnida</taxon>
        <taxon>Araneae</taxon>
        <taxon>Araneomorphae</taxon>
        <taxon>Entelegynae</taxon>
        <taxon>Araneoidea</taxon>
        <taxon>Nephilidae</taxon>
        <taxon>Nephila</taxon>
    </lineage>
</organism>
<protein>
    <submittedName>
        <fullName evidence="1">Retrovirus-related Pol polyprotein from transposon 412</fullName>
    </submittedName>
</protein>